<dbReference type="InterPro" id="IPR007431">
    <property type="entry name" value="ACP_PD"/>
</dbReference>
<keyword evidence="8" id="KW-1185">Reference proteome</keyword>
<dbReference type="EMBL" id="MOXD01000002">
    <property type="protein sequence ID" value="OMQ25377.1"/>
    <property type="molecule type" value="Genomic_DNA"/>
</dbReference>
<keyword evidence="4 6" id="KW-0443">Lipid metabolism</keyword>
<gene>
    <name evidence="6" type="primary">acpH</name>
    <name evidence="7" type="ORF">BMI79_03390</name>
</gene>
<keyword evidence="3 6" id="KW-0276">Fatty acid metabolism</keyword>
<evidence type="ECO:0000256" key="3">
    <source>
        <dbReference type="ARBA" id="ARBA00022832"/>
    </source>
</evidence>
<dbReference type="PANTHER" id="PTHR38764">
    <property type="entry name" value="ACYL CARRIER PROTEIN PHOSPHODIESTERASE"/>
    <property type="match status" value="1"/>
</dbReference>
<dbReference type="PIRSF" id="PIRSF011489">
    <property type="entry name" value="DUF479"/>
    <property type="match status" value="1"/>
</dbReference>
<reference evidence="7 8" key="1">
    <citation type="submission" date="2016-11" db="EMBL/GenBank/DDBJ databases">
        <title>Rahnella oryzae sp. nov., isolated from rice root.</title>
        <authorList>
            <person name="Zhang X.-X."/>
            <person name="Zhang J."/>
        </authorList>
    </citation>
    <scope>NUCLEOTIDE SEQUENCE [LARGE SCALE GENOMIC DNA]</scope>
    <source>
        <strain evidence="7 8">J11-6</strain>
    </source>
</reference>
<accession>A0A1S8CNR0</accession>
<evidence type="ECO:0000256" key="6">
    <source>
        <dbReference type="HAMAP-Rule" id="MF_01950"/>
    </source>
</evidence>
<dbReference type="AlphaFoldDB" id="A0A1S8CNR0"/>
<keyword evidence="1 6" id="KW-0444">Lipid biosynthesis</keyword>
<proteinExistence type="inferred from homology"/>
<dbReference type="RefSeq" id="WP_076940480.1">
    <property type="nucleotide sequence ID" value="NZ_MOXD01000002.1"/>
</dbReference>
<dbReference type="PANTHER" id="PTHR38764:SF1">
    <property type="entry name" value="ACYL CARRIER PROTEIN PHOSPHODIESTERASE"/>
    <property type="match status" value="1"/>
</dbReference>
<sequence length="193" mass="22536">MNFLAHLHLAQLAESSLLGNLLADFVRGNPAGDYDPEVVAGIMMHRRVDVLTDTLLEVRACRDYFSAEFRRVAPITLDVVWDHFLARHWQQLEPTRSLQHFTQEARGQIVPHLPLTPARFQNLNHYLWQERWLERYAELPFIANVLQGMANRRPRLGALAGSFADVERHYHQLEAHFWQFYPQIMQQAKAKTL</sequence>
<evidence type="ECO:0000313" key="7">
    <source>
        <dbReference type="EMBL" id="OMQ25377.1"/>
    </source>
</evidence>
<keyword evidence="2 6" id="KW-0378">Hydrolase</keyword>
<dbReference type="HAMAP" id="MF_01950">
    <property type="entry name" value="AcpH"/>
    <property type="match status" value="1"/>
</dbReference>
<evidence type="ECO:0000256" key="5">
    <source>
        <dbReference type="ARBA" id="ARBA00023160"/>
    </source>
</evidence>
<dbReference type="Proteomes" id="UP000216021">
    <property type="component" value="Unassembled WGS sequence"/>
</dbReference>
<evidence type="ECO:0000256" key="1">
    <source>
        <dbReference type="ARBA" id="ARBA00022516"/>
    </source>
</evidence>
<dbReference type="Pfam" id="PF04336">
    <property type="entry name" value="ACP_PD"/>
    <property type="match status" value="1"/>
</dbReference>
<dbReference type="GO" id="GO:0006633">
    <property type="term" value="P:fatty acid biosynthetic process"/>
    <property type="evidence" value="ECO:0007669"/>
    <property type="project" value="UniProtKB-UniRule"/>
</dbReference>
<evidence type="ECO:0000256" key="2">
    <source>
        <dbReference type="ARBA" id="ARBA00022801"/>
    </source>
</evidence>
<dbReference type="STRING" id="2034155.BMI79_03390"/>
<dbReference type="EC" id="3.1.4.14" evidence="6"/>
<comment type="caution">
    <text evidence="7">The sequence shown here is derived from an EMBL/GenBank/DDBJ whole genome shotgun (WGS) entry which is preliminary data.</text>
</comment>
<evidence type="ECO:0000256" key="4">
    <source>
        <dbReference type="ARBA" id="ARBA00023098"/>
    </source>
</evidence>
<name>A0A1S8CNR0_9GAMM</name>
<dbReference type="OrthoDB" id="8442777at2"/>
<protein>
    <recommendedName>
        <fullName evidence="6">Acyl carrier protein phosphodiesterase</fullName>
        <shortName evidence="6">ACP phosphodiesterase</shortName>
        <ecNumber evidence="6">3.1.4.14</ecNumber>
    </recommendedName>
</protein>
<comment type="catalytic activity">
    <reaction evidence="6">
        <text>holo-[ACP] + H2O = apo-[ACP] + (R)-4'-phosphopantetheine + H(+)</text>
        <dbReference type="Rhea" id="RHEA:20537"/>
        <dbReference type="Rhea" id="RHEA-COMP:9685"/>
        <dbReference type="Rhea" id="RHEA-COMP:9690"/>
        <dbReference type="ChEBI" id="CHEBI:15377"/>
        <dbReference type="ChEBI" id="CHEBI:15378"/>
        <dbReference type="ChEBI" id="CHEBI:29999"/>
        <dbReference type="ChEBI" id="CHEBI:61723"/>
        <dbReference type="ChEBI" id="CHEBI:64479"/>
        <dbReference type="EC" id="3.1.4.14"/>
    </reaction>
</comment>
<keyword evidence="5 6" id="KW-0275">Fatty acid biosynthesis</keyword>
<comment type="function">
    <text evidence="6">Converts holo-ACP to apo-ACP by hydrolytic cleavage of the phosphopantetheine prosthetic group from ACP.</text>
</comment>
<evidence type="ECO:0000313" key="8">
    <source>
        <dbReference type="Proteomes" id="UP000216021"/>
    </source>
</evidence>
<dbReference type="GO" id="GO:0008770">
    <property type="term" value="F:[acyl-carrier-protein] phosphodiesterase activity"/>
    <property type="evidence" value="ECO:0007669"/>
    <property type="project" value="UniProtKB-UniRule"/>
</dbReference>
<comment type="similarity">
    <text evidence="6">Belongs to the AcpH family.</text>
</comment>
<organism evidence="7 8">
    <name type="scientific">Serratia oryzae</name>
    <dbReference type="NCBI Taxonomy" id="2034155"/>
    <lineage>
        <taxon>Bacteria</taxon>
        <taxon>Pseudomonadati</taxon>
        <taxon>Pseudomonadota</taxon>
        <taxon>Gammaproteobacteria</taxon>
        <taxon>Enterobacterales</taxon>
        <taxon>Yersiniaceae</taxon>
        <taxon>Serratia</taxon>
    </lineage>
</organism>
<dbReference type="InterPro" id="IPR023491">
    <property type="entry name" value="ACP_phosphodiesterase_gpbac"/>
</dbReference>